<dbReference type="PATRIC" id="fig|1172194.4.peg.4334"/>
<evidence type="ECO:0008006" key="4">
    <source>
        <dbReference type="Google" id="ProtNLM"/>
    </source>
</evidence>
<dbReference type="Pfam" id="PF11249">
    <property type="entry name" value="DUF3047"/>
    <property type="match status" value="1"/>
</dbReference>
<accession>I8T2B2</accession>
<keyword evidence="3" id="KW-1185">Reference proteome</keyword>
<comment type="caution">
    <text evidence="2">The sequence shown here is derived from an EMBL/GenBank/DDBJ whole genome shotgun (WGS) entry which is preliminary data.</text>
</comment>
<dbReference type="Proteomes" id="UP000003704">
    <property type="component" value="Unassembled WGS sequence"/>
</dbReference>
<evidence type="ECO:0000313" key="2">
    <source>
        <dbReference type="EMBL" id="EIT68035.1"/>
    </source>
</evidence>
<name>I8T2B2_9GAMM</name>
<organism evidence="2 3">
    <name type="scientific">Hydrocarboniphaga effusa AP103</name>
    <dbReference type="NCBI Taxonomy" id="1172194"/>
    <lineage>
        <taxon>Bacteria</taxon>
        <taxon>Pseudomonadati</taxon>
        <taxon>Pseudomonadota</taxon>
        <taxon>Gammaproteobacteria</taxon>
        <taxon>Nevskiales</taxon>
        <taxon>Nevskiaceae</taxon>
        <taxon>Hydrocarboniphaga</taxon>
    </lineage>
</organism>
<gene>
    <name evidence="2" type="ORF">WQQ_44700</name>
</gene>
<dbReference type="OrthoDB" id="9775969at2"/>
<dbReference type="AlphaFoldDB" id="I8T2B2"/>
<dbReference type="EMBL" id="AKGD01000004">
    <property type="protein sequence ID" value="EIT68035.1"/>
    <property type="molecule type" value="Genomic_DNA"/>
</dbReference>
<dbReference type="InterPro" id="IPR021409">
    <property type="entry name" value="DUF3047"/>
</dbReference>
<feature type="chain" id="PRO_5003714364" description="DUF3047 domain-containing protein" evidence="1">
    <location>
        <begin position="31"/>
        <end position="400"/>
    </location>
</feature>
<keyword evidence="1" id="KW-0732">Signal</keyword>
<reference evidence="2 3" key="1">
    <citation type="journal article" date="2012" name="J. Bacteriol.">
        <title>Genome Sequence of n-Alkane-Degrading Hydrocarboniphaga effusa Strain AP103T (ATCC BAA-332T).</title>
        <authorList>
            <person name="Chang H.K."/>
            <person name="Zylstra G.J."/>
            <person name="Chae J.C."/>
        </authorList>
    </citation>
    <scope>NUCLEOTIDE SEQUENCE [LARGE SCALE GENOMIC DNA]</scope>
    <source>
        <strain evidence="2 3">AP103</strain>
    </source>
</reference>
<dbReference type="STRING" id="1172194.WQQ_44700"/>
<feature type="signal peptide" evidence="1">
    <location>
        <begin position="1"/>
        <end position="30"/>
    </location>
</feature>
<evidence type="ECO:0000313" key="3">
    <source>
        <dbReference type="Proteomes" id="UP000003704"/>
    </source>
</evidence>
<sequence>MTFVSGGRHGRLRAVWLAVWLAVAAGSAQAAVPLSKTTVEAFDTQFRQAVAPLAGKSVRDAKVLQLSADVDGWLDTGMALDAGDRVTIVVGGTVWLSRAYQLGLDQPLVAWARIGARGPVFHGTRHTDTFTADRGGTLQLKTFPTRWLSRDGRYLPQPQPFNADGGGTVSVGLIRWARQADPVQALATLDAASAPWVQAERERLAHPPTVPAGWSYLWELGPAEIFHERSANGDGGPRRRMDVHTQADVAILQRPTDQALTDDLKLSWRWKVDMLPGLAAEDTAATHDYLSIAVEFDNGRDLTYLWSRKLPAGTHFACPLEAWADRETHIVARSGEAELGRWLSEERSLLKDYAKAVGGPPPKRVVRVWLIANSVFGRGEGKAEFGDIRLATPSHTATVW</sequence>
<dbReference type="RefSeq" id="WP_007187405.1">
    <property type="nucleotide sequence ID" value="NZ_CALRWF010000071.1"/>
</dbReference>
<proteinExistence type="predicted"/>
<evidence type="ECO:0000256" key="1">
    <source>
        <dbReference type="SAM" id="SignalP"/>
    </source>
</evidence>
<protein>
    <recommendedName>
        <fullName evidence="4">DUF3047 domain-containing protein</fullName>
    </recommendedName>
</protein>